<accession>A0A454XRR3</accession>
<dbReference type="InterPro" id="IPR003598">
    <property type="entry name" value="Ig_sub2"/>
</dbReference>
<dbReference type="SUPFAM" id="SSF48726">
    <property type="entry name" value="Immunoglobulin"/>
    <property type="match status" value="1"/>
</dbReference>
<reference evidence="4" key="2">
    <citation type="submission" date="2022-06" db="UniProtKB">
        <authorList>
            <consortium name="EnsemblMetazoa"/>
        </authorList>
    </citation>
    <scope>IDENTIFICATION</scope>
    <source>
        <strain evidence="4">PS312</strain>
    </source>
</reference>
<organism evidence="4 5">
    <name type="scientific">Pristionchus pacificus</name>
    <name type="common">Parasitic nematode worm</name>
    <dbReference type="NCBI Taxonomy" id="54126"/>
    <lineage>
        <taxon>Eukaryota</taxon>
        <taxon>Metazoa</taxon>
        <taxon>Ecdysozoa</taxon>
        <taxon>Nematoda</taxon>
        <taxon>Chromadorea</taxon>
        <taxon>Rhabditida</taxon>
        <taxon>Rhabditina</taxon>
        <taxon>Diplogasteromorpha</taxon>
        <taxon>Diplogasteroidea</taxon>
        <taxon>Neodiplogasteridae</taxon>
        <taxon>Pristionchus</taxon>
    </lineage>
</organism>
<dbReference type="OrthoDB" id="504170at2759"/>
<dbReference type="CDD" id="cd00096">
    <property type="entry name" value="Ig"/>
    <property type="match status" value="1"/>
</dbReference>
<dbReference type="Proteomes" id="UP000005239">
    <property type="component" value="Unassembled WGS sequence"/>
</dbReference>
<sequence length="106" mass="11982">MLAPFFDKAPSLLNQPDGSVLFECMANANPQPTIQWFFKDKPINDDRHVCKIKKMVGKWAVTMVLKNPTQADQGVYKVVATNDRGSHSVEQQYVHVCTGNQIFKTQ</sequence>
<evidence type="ECO:0000256" key="3">
    <source>
        <dbReference type="ARBA" id="ARBA00023319"/>
    </source>
</evidence>
<proteinExistence type="predicted"/>
<evidence type="ECO:0000313" key="5">
    <source>
        <dbReference type="Proteomes" id="UP000005239"/>
    </source>
</evidence>
<reference evidence="5" key="1">
    <citation type="journal article" date="2008" name="Nat. Genet.">
        <title>The Pristionchus pacificus genome provides a unique perspective on nematode lifestyle and parasitism.</title>
        <authorList>
            <person name="Dieterich C."/>
            <person name="Clifton S.W."/>
            <person name="Schuster L.N."/>
            <person name="Chinwalla A."/>
            <person name="Delehaunty K."/>
            <person name="Dinkelacker I."/>
            <person name="Fulton L."/>
            <person name="Fulton R."/>
            <person name="Godfrey J."/>
            <person name="Minx P."/>
            <person name="Mitreva M."/>
            <person name="Roeseler W."/>
            <person name="Tian H."/>
            <person name="Witte H."/>
            <person name="Yang S.P."/>
            <person name="Wilson R.K."/>
            <person name="Sommer R.J."/>
        </authorList>
    </citation>
    <scope>NUCLEOTIDE SEQUENCE [LARGE SCALE GENOMIC DNA]</scope>
    <source>
        <strain evidence="5">PS312</strain>
    </source>
</reference>
<keyword evidence="3" id="KW-0393">Immunoglobulin domain</keyword>
<keyword evidence="5" id="KW-1185">Reference proteome</keyword>
<accession>A0A8R1UTJ4</accession>
<keyword evidence="2" id="KW-1015">Disulfide bond</keyword>
<dbReference type="Gene3D" id="2.60.40.10">
    <property type="entry name" value="Immunoglobulins"/>
    <property type="match status" value="1"/>
</dbReference>
<evidence type="ECO:0000256" key="2">
    <source>
        <dbReference type="ARBA" id="ARBA00023157"/>
    </source>
</evidence>
<dbReference type="OMA" id="LFECMCN"/>
<dbReference type="EnsemblMetazoa" id="PPA40274.1">
    <property type="protein sequence ID" value="PPA40274.1"/>
    <property type="gene ID" value="WBGene00278643"/>
</dbReference>
<dbReference type="FunFam" id="2.60.40.10:FF:000032">
    <property type="entry name" value="palladin isoform X1"/>
    <property type="match status" value="1"/>
</dbReference>
<evidence type="ECO:0000256" key="1">
    <source>
        <dbReference type="ARBA" id="ARBA00022737"/>
    </source>
</evidence>
<dbReference type="InterPro" id="IPR007110">
    <property type="entry name" value="Ig-like_dom"/>
</dbReference>
<keyword evidence="1" id="KW-0677">Repeat</keyword>
<dbReference type="SMART" id="SM00408">
    <property type="entry name" value="IGc2"/>
    <property type="match status" value="1"/>
</dbReference>
<protein>
    <submittedName>
        <fullName evidence="4">Oig-2</fullName>
    </submittedName>
</protein>
<dbReference type="Pfam" id="PF07679">
    <property type="entry name" value="I-set"/>
    <property type="match status" value="1"/>
</dbReference>
<dbReference type="AlphaFoldDB" id="A0A454XRR3"/>
<gene>
    <name evidence="4" type="primary">WBGene00278643</name>
</gene>
<name>A0A454XRR3_PRIPA</name>
<dbReference type="InterPro" id="IPR036179">
    <property type="entry name" value="Ig-like_dom_sf"/>
</dbReference>
<evidence type="ECO:0000313" key="4">
    <source>
        <dbReference type="EnsemblMetazoa" id="PPA40274.1"/>
    </source>
</evidence>
<dbReference type="InterPro" id="IPR013783">
    <property type="entry name" value="Ig-like_fold"/>
</dbReference>
<dbReference type="PROSITE" id="PS50835">
    <property type="entry name" value="IG_LIKE"/>
    <property type="match status" value="1"/>
</dbReference>
<dbReference type="InterPro" id="IPR013098">
    <property type="entry name" value="Ig_I-set"/>
</dbReference>